<comment type="similarity">
    <text evidence="5">Belongs to the YmdB-like family.</text>
</comment>
<feature type="binding site" evidence="7">
    <location>
        <position position="183"/>
    </location>
    <ligand>
        <name>Fe cation</name>
        <dbReference type="ChEBI" id="CHEBI:24875"/>
        <label>2</label>
    </ligand>
</feature>
<dbReference type="CDD" id="cd07382">
    <property type="entry name" value="MPP_DR1281"/>
    <property type="match status" value="1"/>
</dbReference>
<evidence type="ECO:0000256" key="3">
    <source>
        <dbReference type="ARBA" id="ARBA00022801"/>
    </source>
</evidence>
<evidence type="ECO:0000256" key="5">
    <source>
        <dbReference type="ARBA" id="ARBA00061401"/>
    </source>
</evidence>
<keyword evidence="4" id="KW-0408">Iron</keyword>
<dbReference type="Pfam" id="PF13277">
    <property type="entry name" value="YmdB"/>
    <property type="match status" value="1"/>
</dbReference>
<dbReference type="STRING" id="888060.HMPREF9081_2288"/>
<dbReference type="SUPFAM" id="SSF56300">
    <property type="entry name" value="Metallo-dependent phosphatases"/>
    <property type="match status" value="1"/>
</dbReference>
<keyword evidence="2 7" id="KW-0479">Metal-binding</keyword>
<organism evidence="8 9">
    <name type="scientific">Centipeda periodontii DSM 2778</name>
    <dbReference type="NCBI Taxonomy" id="888060"/>
    <lineage>
        <taxon>Bacteria</taxon>
        <taxon>Bacillati</taxon>
        <taxon>Bacillota</taxon>
        <taxon>Negativicutes</taxon>
        <taxon>Selenomonadales</taxon>
        <taxon>Selenomonadaceae</taxon>
        <taxon>Centipeda</taxon>
    </lineage>
</organism>
<comment type="cofactor">
    <cofactor evidence="1">
        <name>Fe(3+)</name>
        <dbReference type="ChEBI" id="CHEBI:29034"/>
    </cofactor>
</comment>
<evidence type="ECO:0000256" key="4">
    <source>
        <dbReference type="ARBA" id="ARBA00023004"/>
    </source>
</evidence>
<feature type="binding site" evidence="7">
    <location>
        <position position="16"/>
    </location>
    <ligand>
        <name>Fe cation</name>
        <dbReference type="ChEBI" id="CHEBI:24875"/>
        <label>1</label>
    </ligand>
</feature>
<feature type="binding site" evidence="7">
    <location>
        <position position="47"/>
    </location>
    <ligand>
        <name>Fe cation</name>
        <dbReference type="ChEBI" id="CHEBI:24875"/>
        <label>1</label>
    </ligand>
</feature>
<comment type="caution">
    <text evidence="8">The sequence shown here is derived from an EMBL/GenBank/DDBJ whole genome shotgun (WGS) entry which is preliminary data.</text>
</comment>
<dbReference type="InterPro" id="IPR029052">
    <property type="entry name" value="Metallo-depent_PP-like"/>
</dbReference>
<evidence type="ECO:0000313" key="8">
    <source>
        <dbReference type="EMBL" id="EGK57451.1"/>
    </source>
</evidence>
<reference evidence="8 9" key="1">
    <citation type="submission" date="2011-04" db="EMBL/GenBank/DDBJ databases">
        <authorList>
            <person name="Muzny D."/>
            <person name="Qin X."/>
            <person name="Deng J."/>
            <person name="Jiang H."/>
            <person name="Liu Y."/>
            <person name="Qu J."/>
            <person name="Song X.-Z."/>
            <person name="Zhang L."/>
            <person name="Thornton R."/>
            <person name="Coyle M."/>
            <person name="Francisco L."/>
            <person name="Jackson L."/>
            <person name="Javaid M."/>
            <person name="Korchina V."/>
            <person name="Kovar C."/>
            <person name="Mata R."/>
            <person name="Mathew T."/>
            <person name="Ngo R."/>
            <person name="Nguyen L."/>
            <person name="Nguyen N."/>
            <person name="Okwuonu G."/>
            <person name="Ongeri F."/>
            <person name="Pham C."/>
            <person name="Simmons D."/>
            <person name="Wilczek-Boney K."/>
            <person name="Hale W."/>
            <person name="Jakkamsetti A."/>
            <person name="Pham P."/>
            <person name="Ruth R."/>
            <person name="San Lucas F."/>
            <person name="Warren J."/>
            <person name="Zhang J."/>
            <person name="Zhao Z."/>
            <person name="Zhou C."/>
            <person name="Zhu D."/>
            <person name="Lee S."/>
            <person name="Bess C."/>
            <person name="Blankenburg K."/>
            <person name="Forbes L."/>
            <person name="Fu Q."/>
            <person name="Gubbala S."/>
            <person name="Hirani K."/>
            <person name="Jayaseelan J.C."/>
            <person name="Lara F."/>
            <person name="Munidasa M."/>
            <person name="Palculict T."/>
            <person name="Patil S."/>
            <person name="Pu L.-L."/>
            <person name="Saada N."/>
            <person name="Tang L."/>
            <person name="Weissenberger G."/>
            <person name="Zhu Y."/>
            <person name="Hemphill L."/>
            <person name="Shang Y."/>
            <person name="Youmans B."/>
            <person name="Ayvaz T."/>
            <person name="Ross M."/>
            <person name="Santibanez J."/>
            <person name="Aqrawi P."/>
            <person name="Gross S."/>
            <person name="Joshi V."/>
            <person name="Fowler G."/>
            <person name="Nazareth L."/>
            <person name="Reid J."/>
            <person name="Worley K."/>
            <person name="Petrosino J."/>
            <person name="Highlander S."/>
            <person name="Gibbs R."/>
        </authorList>
    </citation>
    <scope>NUCLEOTIDE SEQUENCE [LARGE SCALE GENOMIC DNA]</scope>
    <source>
        <strain evidence="8 9">DSM 2778</strain>
    </source>
</reference>
<proteinExistence type="inferred from homology"/>
<dbReference type="GO" id="GO:0046872">
    <property type="term" value="F:metal ion binding"/>
    <property type="evidence" value="ECO:0007669"/>
    <property type="project" value="UniProtKB-KW"/>
</dbReference>
<accession>F5RPU1</accession>
<feature type="binding site" evidence="7">
    <location>
        <position position="48"/>
    </location>
    <ligand>
        <name>Fe cation</name>
        <dbReference type="ChEBI" id="CHEBI:24875"/>
        <label>1</label>
    </ligand>
</feature>
<evidence type="ECO:0000256" key="7">
    <source>
        <dbReference type="PIRSR" id="PIRSR004789-51"/>
    </source>
</evidence>
<dbReference type="GO" id="GO:0004722">
    <property type="term" value="F:protein serine/threonine phosphatase activity"/>
    <property type="evidence" value="ECO:0007669"/>
    <property type="project" value="UniProtKB-EC"/>
</dbReference>
<dbReference type="InterPro" id="IPR005235">
    <property type="entry name" value="YmdB-like"/>
</dbReference>
<dbReference type="Gene3D" id="3.60.21.10">
    <property type="match status" value="1"/>
</dbReference>
<dbReference type="EC" id="3.1.3.16" evidence="8"/>
<dbReference type="eggNOG" id="COG1692">
    <property type="taxonomic scope" value="Bacteria"/>
</dbReference>
<feature type="binding site" evidence="7">
    <location>
        <position position="185"/>
    </location>
    <ligand>
        <name>Fe cation</name>
        <dbReference type="ChEBI" id="CHEBI:24875"/>
        <label>1</label>
    </ligand>
</feature>
<dbReference type="HOGENOM" id="CLU_068238_0_0_9"/>
<protein>
    <submittedName>
        <fullName evidence="8">Ser/Thr protein phosphatase</fullName>
        <ecNumber evidence="8">3.1.3.16</ecNumber>
    </submittedName>
</protein>
<evidence type="ECO:0000256" key="2">
    <source>
        <dbReference type="ARBA" id="ARBA00022723"/>
    </source>
</evidence>
<dbReference type="FunFam" id="3.60.21.10:FF:000016">
    <property type="entry name" value="Putative metallophosphoesterase"/>
    <property type="match status" value="1"/>
</dbReference>
<dbReference type="GO" id="GO:0004113">
    <property type="term" value="F:2',3'-cyclic-nucleotide 3'-phosphodiesterase activity"/>
    <property type="evidence" value="ECO:0007669"/>
    <property type="project" value="TreeGrafter"/>
</dbReference>
<dbReference type="AlphaFoldDB" id="F5RPU1"/>
<feature type="binding site" evidence="7">
    <location>
        <position position="47"/>
    </location>
    <ligand>
        <name>Fe cation</name>
        <dbReference type="ChEBI" id="CHEBI:24875"/>
        <label>2</label>
    </ligand>
</feature>
<keyword evidence="3 8" id="KW-0378">Hydrolase</keyword>
<dbReference type="PANTHER" id="PTHR36303">
    <property type="entry name" value="2',3'-CYCLIC-NUCLEOTIDE 2'-PHOSPHODIESTERASE"/>
    <property type="match status" value="1"/>
</dbReference>
<dbReference type="Proteomes" id="UP000004067">
    <property type="component" value="Unassembled WGS sequence"/>
</dbReference>
<evidence type="ECO:0000256" key="1">
    <source>
        <dbReference type="ARBA" id="ARBA00001965"/>
    </source>
</evidence>
<dbReference type="EMBL" id="AFHQ01000056">
    <property type="protein sequence ID" value="EGK57451.1"/>
    <property type="molecule type" value="Genomic_DNA"/>
</dbReference>
<dbReference type="NCBIfam" id="TIGR00282">
    <property type="entry name" value="TIGR00282 family metallophosphoesterase"/>
    <property type="match status" value="1"/>
</dbReference>
<evidence type="ECO:0000256" key="6">
    <source>
        <dbReference type="PIRSR" id="PIRSR004789-50"/>
    </source>
</evidence>
<feature type="active site" description="Proton donor" evidence="6">
    <location>
        <position position="76"/>
    </location>
</feature>
<gene>
    <name evidence="8" type="ORF">HMPREF9081_2288</name>
</gene>
<feature type="binding site" evidence="7">
    <location>
        <position position="75"/>
    </location>
    <ligand>
        <name>Fe cation</name>
        <dbReference type="ChEBI" id="CHEBI:24875"/>
        <label>2</label>
    </ligand>
</feature>
<feature type="binding site" evidence="7">
    <location>
        <position position="158"/>
    </location>
    <ligand>
        <name>Fe cation</name>
        <dbReference type="ChEBI" id="CHEBI:24875"/>
        <label>2</label>
    </ligand>
</feature>
<dbReference type="PANTHER" id="PTHR36303:SF1">
    <property type="entry name" value="2',3'-CYCLIC-NUCLEOTIDE 2'-PHOSPHODIESTERASE"/>
    <property type="match status" value="1"/>
</dbReference>
<evidence type="ECO:0000313" key="9">
    <source>
        <dbReference type="Proteomes" id="UP000004067"/>
    </source>
</evidence>
<name>F5RPU1_9FIRM</name>
<dbReference type="PIRSF" id="PIRSF004789">
    <property type="entry name" value="DR1281"/>
    <property type="match status" value="1"/>
</dbReference>
<sequence length="268" mass="29290">MRKIGGRAVRIMLVGDVVGRAGRRAFRKITPQLRLERKIDVVIVNGENVAGGKGFTRKALDELYAGGADVVTSGNHVWDKKDVFAFVDEEPFLVRPANYPEGTPGKGYCIFPFKAANIAVLNLSGRSFMPTLDCPFQKADEVLAEIEGRADIIVLDFHAETTSEKLAMGHYLDGRVGIVVGTHTHVQTADAQILPEGTAYITDLGMVGPHDSILGVRTDIVIQKFRTGMPVRFEMAEGAAEYAAVIVDIDPSLGRAEKIERILIREQD</sequence>
<keyword evidence="9" id="KW-1185">Reference proteome</keyword>